<evidence type="ECO:0000313" key="2">
    <source>
        <dbReference type="EMBL" id="CAL1688867.1"/>
    </source>
</evidence>
<organism evidence="2 3">
    <name type="scientific">Lasius platythorax</name>
    <dbReference type="NCBI Taxonomy" id="488582"/>
    <lineage>
        <taxon>Eukaryota</taxon>
        <taxon>Metazoa</taxon>
        <taxon>Ecdysozoa</taxon>
        <taxon>Arthropoda</taxon>
        <taxon>Hexapoda</taxon>
        <taxon>Insecta</taxon>
        <taxon>Pterygota</taxon>
        <taxon>Neoptera</taxon>
        <taxon>Endopterygota</taxon>
        <taxon>Hymenoptera</taxon>
        <taxon>Apocrita</taxon>
        <taxon>Aculeata</taxon>
        <taxon>Formicoidea</taxon>
        <taxon>Formicidae</taxon>
        <taxon>Formicinae</taxon>
        <taxon>Lasius</taxon>
        <taxon>Lasius</taxon>
    </lineage>
</organism>
<evidence type="ECO:0000256" key="1">
    <source>
        <dbReference type="SAM" id="MobiDB-lite"/>
    </source>
</evidence>
<name>A0AAV2P959_9HYME</name>
<protein>
    <submittedName>
        <fullName evidence="2">Uncharacterized protein</fullName>
    </submittedName>
</protein>
<evidence type="ECO:0000313" key="3">
    <source>
        <dbReference type="Proteomes" id="UP001497644"/>
    </source>
</evidence>
<keyword evidence="3" id="KW-1185">Reference proteome</keyword>
<dbReference type="AlphaFoldDB" id="A0AAV2P959"/>
<dbReference type="Proteomes" id="UP001497644">
    <property type="component" value="Chromosome 9"/>
</dbReference>
<dbReference type="EMBL" id="OZ034832">
    <property type="protein sequence ID" value="CAL1688867.1"/>
    <property type="molecule type" value="Genomic_DNA"/>
</dbReference>
<proteinExistence type="predicted"/>
<gene>
    <name evidence="2" type="ORF">LPLAT_LOCUS13902</name>
</gene>
<feature type="region of interest" description="Disordered" evidence="1">
    <location>
        <begin position="32"/>
        <end position="63"/>
    </location>
</feature>
<reference evidence="2" key="1">
    <citation type="submission" date="2024-04" db="EMBL/GenBank/DDBJ databases">
        <authorList>
            <consortium name="Molecular Ecology Group"/>
        </authorList>
    </citation>
    <scope>NUCLEOTIDE SEQUENCE</scope>
</reference>
<accession>A0AAV2P959</accession>
<sequence length="143" mass="15481">MNVLSIEALIQKEKHSPLLDIAAAPTNCMARTAPTRRNLPEPPRFAATDPLSTPNDPFDVRRPPGALVLVRGLHLRDPRPSSQPPQSGRSIDVVLVTAITDRFENPPFRIGECSGGGDVTPNYSEADDATEKSGTRHFFAAIS</sequence>